<protein>
    <submittedName>
        <fullName evidence="2">Shedu anti-phage system protein SduA domain-containing protein</fullName>
    </submittedName>
</protein>
<organism evidence="2 3">
    <name type="scientific">Promicromonospora kroppenstedtii</name>
    <dbReference type="NCBI Taxonomy" id="440482"/>
    <lineage>
        <taxon>Bacteria</taxon>
        <taxon>Bacillati</taxon>
        <taxon>Actinomycetota</taxon>
        <taxon>Actinomycetes</taxon>
        <taxon>Micrococcales</taxon>
        <taxon>Promicromonosporaceae</taxon>
        <taxon>Promicromonospora</taxon>
    </lineage>
</organism>
<keyword evidence="3" id="KW-1185">Reference proteome</keyword>
<evidence type="ECO:0000259" key="1">
    <source>
        <dbReference type="Pfam" id="PF14082"/>
    </source>
</evidence>
<feature type="domain" description="Shedu protein SduA C-terminal" evidence="1">
    <location>
        <begin position="222"/>
        <end position="369"/>
    </location>
</feature>
<sequence>MSDSWQHVAERLELLASGPLDEQREVASVLGIELGQTPAPVAAEIIKANLARVLMTKVTDGFELPETFWELEEQVESPQRAVLQVGSRAGISAWFEARYMLLTVQGLRGLEPCVGDIVSRFDAPDEHMVVSSIGEKGVIYMKGGLGKRSWPNYLEMVARNDGSDRYKELVAVVDSKSRNARLKHPASSPRLDLLEQYKVPSRHPSSEALRELEDLLESGEKYEAPFQKLIERNPEMLASLVHGNWGTYVLPQRRLGAEHVTDFLVLGVSSVGPEWLAVELEAPRHELLNTKGTLRAPVQHAVTQIQDWRDWLTANVAYAQDQLHLYGLTNSVPGLVIIGRSDPAVEREPARSRIAADQRIHIHSWDWLLRDAQQVVEVGHQGATLVYT</sequence>
<dbReference type="Proteomes" id="UP001611580">
    <property type="component" value="Unassembled WGS sequence"/>
</dbReference>
<dbReference type="RefSeq" id="WP_397407479.1">
    <property type="nucleotide sequence ID" value="NZ_JBIRYI010000018.1"/>
</dbReference>
<accession>A0ABW7XQW6</accession>
<reference evidence="2 3" key="1">
    <citation type="submission" date="2024-10" db="EMBL/GenBank/DDBJ databases">
        <title>The Natural Products Discovery Center: Release of the First 8490 Sequenced Strains for Exploring Actinobacteria Biosynthetic Diversity.</title>
        <authorList>
            <person name="Kalkreuter E."/>
            <person name="Kautsar S.A."/>
            <person name="Yang D."/>
            <person name="Bader C.D."/>
            <person name="Teijaro C.N."/>
            <person name="Fluegel L."/>
            <person name="Davis C.M."/>
            <person name="Simpson J.R."/>
            <person name="Lauterbach L."/>
            <person name="Steele A.D."/>
            <person name="Gui C."/>
            <person name="Meng S."/>
            <person name="Li G."/>
            <person name="Viehrig K."/>
            <person name="Ye F."/>
            <person name="Su P."/>
            <person name="Kiefer A.F."/>
            <person name="Nichols A."/>
            <person name="Cepeda A.J."/>
            <person name="Yan W."/>
            <person name="Fan B."/>
            <person name="Jiang Y."/>
            <person name="Adhikari A."/>
            <person name="Zheng C.-J."/>
            <person name="Schuster L."/>
            <person name="Cowan T.M."/>
            <person name="Smanski M.J."/>
            <person name="Chevrette M.G."/>
            <person name="De Carvalho L.P.S."/>
            <person name="Shen B."/>
        </authorList>
    </citation>
    <scope>NUCLEOTIDE SEQUENCE [LARGE SCALE GENOMIC DNA]</scope>
    <source>
        <strain evidence="2 3">NPDC019481</strain>
    </source>
</reference>
<gene>
    <name evidence="2" type="ORF">ACH47X_23695</name>
</gene>
<dbReference type="EMBL" id="JBIRYI010000018">
    <property type="protein sequence ID" value="MFI2489937.1"/>
    <property type="molecule type" value="Genomic_DNA"/>
</dbReference>
<dbReference type="InterPro" id="IPR025359">
    <property type="entry name" value="SduA_C"/>
</dbReference>
<evidence type="ECO:0000313" key="2">
    <source>
        <dbReference type="EMBL" id="MFI2489937.1"/>
    </source>
</evidence>
<comment type="caution">
    <text evidence="2">The sequence shown here is derived from an EMBL/GenBank/DDBJ whole genome shotgun (WGS) entry which is preliminary data.</text>
</comment>
<name>A0ABW7XQW6_9MICO</name>
<dbReference type="Pfam" id="PF14082">
    <property type="entry name" value="SduA_C"/>
    <property type="match status" value="1"/>
</dbReference>
<evidence type="ECO:0000313" key="3">
    <source>
        <dbReference type="Proteomes" id="UP001611580"/>
    </source>
</evidence>
<proteinExistence type="predicted"/>